<name>A0A9W7STF4_9PEZI</name>
<evidence type="ECO:0000313" key="3">
    <source>
        <dbReference type="Proteomes" id="UP001138500"/>
    </source>
</evidence>
<feature type="region of interest" description="Disordered" evidence="1">
    <location>
        <begin position="372"/>
        <end position="454"/>
    </location>
</feature>
<feature type="compositionally biased region" description="Low complexity" evidence="1">
    <location>
        <begin position="376"/>
        <end position="386"/>
    </location>
</feature>
<organism evidence="2 3">
    <name type="scientific">Teratosphaeria destructans</name>
    <dbReference type="NCBI Taxonomy" id="418781"/>
    <lineage>
        <taxon>Eukaryota</taxon>
        <taxon>Fungi</taxon>
        <taxon>Dikarya</taxon>
        <taxon>Ascomycota</taxon>
        <taxon>Pezizomycotina</taxon>
        <taxon>Dothideomycetes</taxon>
        <taxon>Dothideomycetidae</taxon>
        <taxon>Mycosphaerellales</taxon>
        <taxon>Teratosphaeriaceae</taxon>
        <taxon>Teratosphaeria</taxon>
    </lineage>
</organism>
<proteinExistence type="predicted"/>
<dbReference type="OrthoDB" id="3800332at2759"/>
<dbReference type="Proteomes" id="UP001138500">
    <property type="component" value="Unassembled WGS sequence"/>
</dbReference>
<sequence>MAAAAVLGPVQESTNGIFGIDNDQYRHCHLSERSNSQETNIEQIVRDAINLTLPRTGQNNSAVRRPTVVRADQVEDDSDFAQNADEDEEMEETAEEREQDERKRAEMLAEGYHNALQAQEQFVQKPPIEIARINDLNAFVIPNEEVKRANLTAGRDAYSHVFPGLAAMSLIDMIRADAILWHQERNRHPGETTNTRKEISKRIAVTVFALKSVIAPAGLHWKSIVTPEVITLMTLVLKGNKSAARRDFIQLDKLNQEIVQINEALHLKKDDHQIPLRFVKRIARVPANKRDREVKQLGALLFKGGCQSTAKAIVDTTEVDSIELSLEMRKDIDDRRDQFRWLVDIDAEEHDIRSAEIHQFLQPLASAAVQMDLDNSSRSSRARSTSGEADRTTINNPPRGDSNPVRPPDFDSIRPRSGARPPRPEGNSSSSAQLSGMPPVFDDVPGPELGTDGETSLGKIVEVRPHGHGLRVFLNVGTDSQPLYDCLPGSYIGKGLAQMWLDQRNEQAHKRQYDFKQMKGVYVLAFSYVTIMESKAGSDREPVTYVRVQ</sequence>
<protein>
    <submittedName>
        <fullName evidence="2">Uncharacterized protein</fullName>
    </submittedName>
</protein>
<reference evidence="2 3" key="2">
    <citation type="journal article" date="2021" name="Curr. Genet.">
        <title>Genetic response to nitrogen starvation in the aggressive Eucalyptus foliar pathogen Teratosphaeria destructans.</title>
        <authorList>
            <person name="Havenga M."/>
            <person name="Wingfield B.D."/>
            <person name="Wingfield M.J."/>
            <person name="Dreyer L.L."/>
            <person name="Roets F."/>
            <person name="Aylward J."/>
        </authorList>
    </citation>
    <scope>NUCLEOTIDE SEQUENCE [LARGE SCALE GENOMIC DNA]</scope>
    <source>
        <strain evidence="2">CMW44962</strain>
    </source>
</reference>
<comment type="caution">
    <text evidence="2">The sequence shown here is derived from an EMBL/GenBank/DDBJ whole genome shotgun (WGS) entry which is preliminary data.</text>
</comment>
<reference evidence="2 3" key="1">
    <citation type="journal article" date="2018" name="IMA Fungus">
        <title>IMA Genome-F 10: Nine draft genome sequences of Claviceps purpurea s.lat., including C. arundinis, C. humidiphila, and C. cf. spartinae, pseudomolecules for the pitch canker pathogen Fusarium circinatum, draft genome of Davidsoniella eucalypti, Grosmannia galeiformis, Quambalaria eucalypti, and Teratosphaeria destructans.</title>
        <authorList>
            <person name="Wingfield B.D."/>
            <person name="Liu M."/>
            <person name="Nguyen H.D."/>
            <person name="Lane F.A."/>
            <person name="Morgan S.W."/>
            <person name="De Vos L."/>
            <person name="Wilken P.M."/>
            <person name="Duong T.A."/>
            <person name="Aylward J."/>
            <person name="Coetzee M.P."/>
            <person name="Dadej K."/>
            <person name="De Beer Z.W."/>
            <person name="Findlay W."/>
            <person name="Havenga M."/>
            <person name="Kolarik M."/>
            <person name="Menzies J.G."/>
            <person name="Naidoo K."/>
            <person name="Pochopski O."/>
            <person name="Shoukouhi P."/>
            <person name="Santana Q.C."/>
            <person name="Seifert K.A."/>
            <person name="Soal N."/>
            <person name="Steenkamp E.T."/>
            <person name="Tatham C.T."/>
            <person name="van der Nest M.A."/>
            <person name="Wingfield M.J."/>
        </authorList>
    </citation>
    <scope>NUCLEOTIDE SEQUENCE [LARGE SCALE GENOMIC DNA]</scope>
    <source>
        <strain evidence="2">CMW44962</strain>
    </source>
</reference>
<evidence type="ECO:0000313" key="2">
    <source>
        <dbReference type="EMBL" id="KAH9828469.1"/>
    </source>
</evidence>
<dbReference type="EMBL" id="RIBY02001556">
    <property type="protein sequence ID" value="KAH9828469.1"/>
    <property type="molecule type" value="Genomic_DNA"/>
</dbReference>
<feature type="compositionally biased region" description="Acidic residues" evidence="1">
    <location>
        <begin position="74"/>
        <end position="98"/>
    </location>
</feature>
<feature type="region of interest" description="Disordered" evidence="1">
    <location>
        <begin position="56"/>
        <end position="101"/>
    </location>
</feature>
<evidence type="ECO:0000256" key="1">
    <source>
        <dbReference type="SAM" id="MobiDB-lite"/>
    </source>
</evidence>
<keyword evidence="3" id="KW-1185">Reference proteome</keyword>
<dbReference type="AlphaFoldDB" id="A0A9W7STF4"/>
<gene>
    <name evidence="2" type="ORF">Tdes44962_MAKER02387</name>
</gene>
<accession>A0A9W7STF4</accession>